<dbReference type="HOGENOM" id="CLU_000288_81_11_1"/>
<dbReference type="OrthoDB" id="5979581at2759"/>
<dbReference type="PANTHER" id="PTHR45646">
    <property type="entry name" value="SERINE/THREONINE-PROTEIN KINASE DOA-RELATED"/>
    <property type="match status" value="1"/>
</dbReference>
<evidence type="ECO:0000256" key="3">
    <source>
        <dbReference type="ARBA" id="ARBA00022741"/>
    </source>
</evidence>
<dbReference type="InterPro" id="IPR000719">
    <property type="entry name" value="Prot_kinase_dom"/>
</dbReference>
<keyword evidence="6" id="KW-0732">Signal</keyword>
<reference evidence="9" key="1">
    <citation type="journal article" date="2008" name="PLoS Genet.">
        <title>Genomic islands in the pathogenic filamentous fungus Aspergillus fumigatus.</title>
        <authorList>
            <person name="Fedorova N.D."/>
            <person name="Khaldi N."/>
            <person name="Joardar V.S."/>
            <person name="Maiti R."/>
            <person name="Amedeo P."/>
            <person name="Anderson M.J."/>
            <person name="Crabtree J."/>
            <person name="Silva J.C."/>
            <person name="Badger J.H."/>
            <person name="Albarraq A."/>
            <person name="Angiuoli S."/>
            <person name="Bussey H."/>
            <person name="Bowyer P."/>
            <person name="Cotty P.J."/>
            <person name="Dyer P.S."/>
            <person name="Egan A."/>
            <person name="Galens K."/>
            <person name="Fraser-Liggett C.M."/>
            <person name="Haas B.J."/>
            <person name="Inman J.M."/>
            <person name="Kent R."/>
            <person name="Lemieux S."/>
            <person name="Malavazi I."/>
            <person name="Orvis J."/>
            <person name="Roemer T."/>
            <person name="Ronning C.M."/>
            <person name="Sundaram J.P."/>
            <person name="Sutton G."/>
            <person name="Turner G."/>
            <person name="Venter J.C."/>
            <person name="White O.R."/>
            <person name="Whitty B.R."/>
            <person name="Youngman P."/>
            <person name="Wolfe K.H."/>
            <person name="Goldman G.H."/>
            <person name="Wortman J.R."/>
            <person name="Jiang B."/>
            <person name="Denning D.W."/>
            <person name="Nierman W.C."/>
        </authorList>
    </citation>
    <scope>NUCLEOTIDE SEQUENCE [LARGE SCALE GENOMIC DNA]</scope>
    <source>
        <strain evidence="9">ATCC 1020 / DSM 3700 / CBS 544.65 / FGSC A1164 / JCM 1740 / NRRL 181 / WB 181</strain>
    </source>
</reference>
<keyword evidence="4" id="KW-0418">Kinase</keyword>
<gene>
    <name evidence="8" type="ORF">NFIA_066320</name>
</gene>
<dbReference type="KEGG" id="nfi:NFIA_066320"/>
<accession>A1D6X4</accession>
<keyword evidence="5" id="KW-0067">ATP-binding</keyword>
<dbReference type="GO" id="GO:0005524">
    <property type="term" value="F:ATP binding"/>
    <property type="evidence" value="ECO:0007669"/>
    <property type="project" value="UniProtKB-KW"/>
</dbReference>
<keyword evidence="9" id="KW-1185">Reference proteome</keyword>
<evidence type="ECO:0000256" key="6">
    <source>
        <dbReference type="SAM" id="SignalP"/>
    </source>
</evidence>
<keyword evidence="1" id="KW-0723">Serine/threonine-protein kinase</keyword>
<evidence type="ECO:0000256" key="1">
    <source>
        <dbReference type="ARBA" id="ARBA00022527"/>
    </source>
</evidence>
<keyword evidence="3" id="KW-0547">Nucleotide-binding</keyword>
<dbReference type="eggNOG" id="KOG1290">
    <property type="taxonomic scope" value="Eukaryota"/>
</dbReference>
<evidence type="ECO:0000313" key="9">
    <source>
        <dbReference type="Proteomes" id="UP000006702"/>
    </source>
</evidence>
<organism evidence="8 9">
    <name type="scientific">Neosartorya fischeri (strain ATCC 1020 / DSM 3700 / CBS 544.65 / FGSC A1164 / JCM 1740 / NRRL 181 / WB 181)</name>
    <name type="common">Aspergillus fischerianus</name>
    <dbReference type="NCBI Taxonomy" id="331117"/>
    <lineage>
        <taxon>Eukaryota</taxon>
        <taxon>Fungi</taxon>
        <taxon>Dikarya</taxon>
        <taxon>Ascomycota</taxon>
        <taxon>Pezizomycotina</taxon>
        <taxon>Eurotiomycetes</taxon>
        <taxon>Eurotiomycetidae</taxon>
        <taxon>Eurotiales</taxon>
        <taxon>Aspergillaceae</taxon>
        <taxon>Aspergillus</taxon>
        <taxon>Aspergillus subgen. Fumigati</taxon>
    </lineage>
</organism>
<evidence type="ECO:0000313" key="8">
    <source>
        <dbReference type="EMBL" id="EAW21468.1"/>
    </source>
</evidence>
<dbReference type="GO" id="GO:0004674">
    <property type="term" value="F:protein serine/threonine kinase activity"/>
    <property type="evidence" value="ECO:0007669"/>
    <property type="project" value="UniProtKB-KW"/>
</dbReference>
<dbReference type="Gene3D" id="1.10.510.10">
    <property type="entry name" value="Transferase(Phosphotransferase) domain 1"/>
    <property type="match status" value="1"/>
</dbReference>
<protein>
    <recommendedName>
        <fullName evidence="7">Protein kinase domain-containing protein</fullName>
    </recommendedName>
</protein>
<feature type="signal peptide" evidence="6">
    <location>
        <begin position="1"/>
        <end position="23"/>
    </location>
</feature>
<keyword evidence="2" id="KW-0808">Transferase</keyword>
<dbReference type="PROSITE" id="PS50011">
    <property type="entry name" value="PROTEIN_KINASE_DOM"/>
    <property type="match status" value="1"/>
</dbReference>
<sequence>MPHYTYWSVFQFGLPLLLPSTYSATPSDIKADNIMFSIADDPVSATLKSGSFDPLAALPEEGTRWKIYVSLELRMPREWGAPVLCDFGSAVSGGIDHSEDIQPNIYRSPEVILEVPWTYSIDIWNIWDIFEGESLFTGHDPELQTYRSRAHLAEMISLLGHRPLSLLAQGKSSHKFFSVKGDFCAGIALQERIMLEERETTLEGFLRFMRKMLQWEPGKRSSAKELEEDEWIRKNT</sequence>
<name>A1D6X4_NEOFI</name>
<dbReference type="STRING" id="331117.A1D6X4"/>
<dbReference type="VEuPathDB" id="FungiDB:NFIA_066320"/>
<dbReference type="GeneID" id="4589679"/>
<dbReference type="Proteomes" id="UP000006702">
    <property type="component" value="Unassembled WGS sequence"/>
</dbReference>
<dbReference type="GO" id="GO:0043484">
    <property type="term" value="P:regulation of RNA splicing"/>
    <property type="evidence" value="ECO:0007669"/>
    <property type="project" value="TreeGrafter"/>
</dbReference>
<evidence type="ECO:0000256" key="5">
    <source>
        <dbReference type="ARBA" id="ARBA00022840"/>
    </source>
</evidence>
<feature type="domain" description="Protein kinase" evidence="7">
    <location>
        <begin position="1"/>
        <end position="232"/>
    </location>
</feature>
<proteinExistence type="predicted"/>
<evidence type="ECO:0000256" key="4">
    <source>
        <dbReference type="ARBA" id="ARBA00022777"/>
    </source>
</evidence>
<evidence type="ECO:0000259" key="7">
    <source>
        <dbReference type="PROSITE" id="PS50011"/>
    </source>
</evidence>
<feature type="chain" id="PRO_5002634242" description="Protein kinase domain-containing protein" evidence="6">
    <location>
        <begin position="24"/>
        <end position="236"/>
    </location>
</feature>
<dbReference type="AlphaFoldDB" id="A1D6X4"/>
<dbReference type="InterPro" id="IPR011009">
    <property type="entry name" value="Kinase-like_dom_sf"/>
</dbReference>
<dbReference type="OMA" id="WQPENRS"/>
<dbReference type="GO" id="GO:0005634">
    <property type="term" value="C:nucleus"/>
    <property type="evidence" value="ECO:0007669"/>
    <property type="project" value="TreeGrafter"/>
</dbReference>
<dbReference type="SUPFAM" id="SSF56112">
    <property type="entry name" value="Protein kinase-like (PK-like)"/>
    <property type="match status" value="1"/>
</dbReference>
<evidence type="ECO:0000256" key="2">
    <source>
        <dbReference type="ARBA" id="ARBA00022679"/>
    </source>
</evidence>
<dbReference type="EMBL" id="DS027690">
    <property type="protein sequence ID" value="EAW21468.1"/>
    <property type="molecule type" value="Genomic_DNA"/>
</dbReference>
<dbReference type="PANTHER" id="PTHR45646:SF11">
    <property type="entry name" value="SERINE_THREONINE-PROTEIN KINASE DOA"/>
    <property type="match status" value="1"/>
</dbReference>
<dbReference type="InterPro" id="IPR051175">
    <property type="entry name" value="CLK_kinases"/>
</dbReference>
<dbReference type="RefSeq" id="XP_001263365.1">
    <property type="nucleotide sequence ID" value="XM_001263364.1"/>
</dbReference>